<dbReference type="EMBL" id="QLLN01000004">
    <property type="protein sequence ID" value="RAJ11697.1"/>
    <property type="molecule type" value="Genomic_DNA"/>
</dbReference>
<gene>
    <name evidence="8" type="ORF">LV92_02629</name>
</gene>
<dbReference type="InterPro" id="IPR009056">
    <property type="entry name" value="Cyt_c-like_dom"/>
</dbReference>
<reference evidence="8 9" key="1">
    <citation type="submission" date="2018-06" db="EMBL/GenBank/DDBJ databases">
        <title>Genomic Encyclopedia of Archaeal and Bacterial Type Strains, Phase II (KMG-II): from individual species to whole genera.</title>
        <authorList>
            <person name="Goeker M."/>
        </authorList>
    </citation>
    <scope>NUCLEOTIDE SEQUENCE [LARGE SCALE GENOMIC DNA]</scope>
    <source>
        <strain evidence="8 9">DSM 23522</strain>
    </source>
</reference>
<dbReference type="Proteomes" id="UP000249696">
    <property type="component" value="Unassembled WGS sequence"/>
</dbReference>
<dbReference type="GO" id="GO:0009055">
    <property type="term" value="F:electron transfer activity"/>
    <property type="evidence" value="ECO:0007669"/>
    <property type="project" value="InterPro"/>
</dbReference>
<evidence type="ECO:0000313" key="9">
    <source>
        <dbReference type="Proteomes" id="UP000249696"/>
    </source>
</evidence>
<evidence type="ECO:0000256" key="3">
    <source>
        <dbReference type="ARBA" id="ARBA00022723"/>
    </source>
</evidence>
<keyword evidence="5 6" id="KW-0408">Iron</keyword>
<comment type="caution">
    <text evidence="8">The sequence shown here is derived from an EMBL/GenBank/DDBJ whole genome shotgun (WGS) entry which is preliminary data.</text>
</comment>
<keyword evidence="9" id="KW-1185">Reference proteome</keyword>
<dbReference type="PRINTS" id="PR00606">
    <property type="entry name" value="CYTCHROMECID"/>
</dbReference>
<dbReference type="InterPro" id="IPR036909">
    <property type="entry name" value="Cyt_c-like_dom_sf"/>
</dbReference>
<dbReference type="PROSITE" id="PS51007">
    <property type="entry name" value="CYTC"/>
    <property type="match status" value="1"/>
</dbReference>
<feature type="binding site" description="covalent" evidence="6">
    <location>
        <position position="155"/>
    </location>
    <ligand>
        <name>heme c</name>
        <dbReference type="ChEBI" id="CHEBI:61717"/>
    </ligand>
</feature>
<accession>A0A327RCT9</accession>
<feature type="domain" description="Cytochrome c" evidence="7">
    <location>
        <begin position="89"/>
        <end position="177"/>
    </location>
</feature>
<evidence type="ECO:0000256" key="5">
    <source>
        <dbReference type="ARBA" id="ARBA00023004"/>
    </source>
</evidence>
<organism evidence="8 9">
    <name type="scientific">Arenibacter echinorum</name>
    <dbReference type="NCBI Taxonomy" id="440515"/>
    <lineage>
        <taxon>Bacteria</taxon>
        <taxon>Pseudomonadati</taxon>
        <taxon>Bacteroidota</taxon>
        <taxon>Flavobacteriia</taxon>
        <taxon>Flavobacteriales</taxon>
        <taxon>Flavobacteriaceae</taxon>
        <taxon>Arenibacter</taxon>
    </lineage>
</organism>
<sequence length="236" mass="26286">MYYFRLFVFIACTIYCVTISGQENEPPEVRIITPIENEKFSWGTLIPFEIGVKDKEDGYTEYSEISPNKVILTVQYLSESQKAAKGSNEDFNRTIEILSFMGTSGCFTCHNAKGNLIGPSFADIAERYANGTESVELIAKKILKGTQGSWGDQIMPPHPNITQEEANQVVKWILENSSDSDFNFFSGTSGAFRTRNAPDGKETAIYLLNAFYTDKGLNGNTEGSKTGLHTIQLQKK</sequence>
<comment type="PTM">
    <text evidence="6">Binds 1 heme c group covalently per subunit.</text>
</comment>
<evidence type="ECO:0000256" key="2">
    <source>
        <dbReference type="ARBA" id="ARBA00022617"/>
    </source>
</evidence>
<evidence type="ECO:0000256" key="6">
    <source>
        <dbReference type="PIRSR" id="PIRSR602324-1"/>
    </source>
</evidence>
<evidence type="ECO:0000256" key="1">
    <source>
        <dbReference type="ARBA" id="ARBA00022448"/>
    </source>
</evidence>
<keyword evidence="3 6" id="KW-0479">Metal-binding</keyword>
<protein>
    <submittedName>
        <fullName evidence="8">Cytochrome c</fullName>
    </submittedName>
</protein>
<dbReference type="RefSeq" id="WP_111624062.1">
    <property type="nucleotide sequence ID" value="NZ_QLLN01000004.1"/>
</dbReference>
<name>A0A327RCT9_9FLAO</name>
<feature type="binding site" description="covalent" evidence="6">
    <location>
        <position position="106"/>
    </location>
    <ligand>
        <name>heme c</name>
        <dbReference type="ChEBI" id="CHEBI:61717"/>
    </ligand>
</feature>
<feature type="binding site" description="covalent" evidence="6">
    <location>
        <position position="110"/>
    </location>
    <ligand>
        <name>heme c</name>
        <dbReference type="ChEBI" id="CHEBI:61717"/>
    </ligand>
</feature>
<keyword evidence="4" id="KW-0249">Electron transport</keyword>
<evidence type="ECO:0000256" key="4">
    <source>
        <dbReference type="ARBA" id="ARBA00022982"/>
    </source>
</evidence>
<evidence type="ECO:0000259" key="7">
    <source>
        <dbReference type="PROSITE" id="PS51007"/>
    </source>
</evidence>
<dbReference type="Pfam" id="PF00034">
    <property type="entry name" value="Cytochrom_C"/>
    <property type="match status" value="1"/>
</dbReference>
<dbReference type="GO" id="GO:0005506">
    <property type="term" value="F:iron ion binding"/>
    <property type="evidence" value="ECO:0007669"/>
    <property type="project" value="InterPro"/>
</dbReference>
<dbReference type="GO" id="GO:0020037">
    <property type="term" value="F:heme binding"/>
    <property type="evidence" value="ECO:0007669"/>
    <property type="project" value="InterPro"/>
</dbReference>
<proteinExistence type="predicted"/>
<dbReference type="SUPFAM" id="SSF46626">
    <property type="entry name" value="Cytochrome c"/>
    <property type="match status" value="1"/>
</dbReference>
<keyword evidence="1" id="KW-0813">Transport</keyword>
<keyword evidence="2 6" id="KW-0349">Heme</keyword>
<dbReference type="InterPro" id="IPR002324">
    <property type="entry name" value="Cyt_c_ID"/>
</dbReference>
<dbReference type="OrthoDB" id="9814063at2"/>
<dbReference type="AlphaFoldDB" id="A0A327RCT9"/>
<evidence type="ECO:0000313" key="8">
    <source>
        <dbReference type="EMBL" id="RAJ11697.1"/>
    </source>
</evidence>
<dbReference type="Gene3D" id="1.10.760.10">
    <property type="entry name" value="Cytochrome c-like domain"/>
    <property type="match status" value="1"/>
</dbReference>